<name>A0A916N438_9BACT</name>
<dbReference type="EMBL" id="CAJRAF010000001">
    <property type="protein sequence ID" value="CAG4989700.1"/>
    <property type="molecule type" value="Genomic_DNA"/>
</dbReference>
<gene>
    <name evidence="1" type="ORF">DYBT9275_00349</name>
</gene>
<dbReference type="AlphaFoldDB" id="A0A916N438"/>
<keyword evidence="2" id="KW-1185">Reference proteome</keyword>
<accession>A0A916N438</accession>
<organism evidence="1 2">
    <name type="scientific">Dyadobacter helix</name>
    <dbReference type="NCBI Taxonomy" id="2822344"/>
    <lineage>
        <taxon>Bacteria</taxon>
        <taxon>Pseudomonadati</taxon>
        <taxon>Bacteroidota</taxon>
        <taxon>Cytophagia</taxon>
        <taxon>Cytophagales</taxon>
        <taxon>Spirosomataceae</taxon>
        <taxon>Dyadobacter</taxon>
    </lineage>
</organism>
<sequence>MSRTRAENLINKLISNKLSGKELTELLEGITDEDNQHNFSQALEAYFQQLLKENNPEEAPVSQETGKNTN</sequence>
<dbReference type="RefSeq" id="WP_215237129.1">
    <property type="nucleotide sequence ID" value="NZ_CAJRAF010000001.1"/>
</dbReference>
<dbReference type="Proteomes" id="UP000680038">
    <property type="component" value="Unassembled WGS sequence"/>
</dbReference>
<reference evidence="1" key="1">
    <citation type="submission" date="2021-04" db="EMBL/GenBank/DDBJ databases">
        <authorList>
            <person name="Rodrigo-Torres L."/>
            <person name="Arahal R. D."/>
            <person name="Lucena T."/>
        </authorList>
    </citation>
    <scope>NUCLEOTIDE SEQUENCE</scope>
    <source>
        <strain evidence="1">CECT 9275</strain>
    </source>
</reference>
<comment type="caution">
    <text evidence="1">The sequence shown here is derived from an EMBL/GenBank/DDBJ whole genome shotgun (WGS) entry which is preliminary data.</text>
</comment>
<evidence type="ECO:0000313" key="2">
    <source>
        <dbReference type="Proteomes" id="UP000680038"/>
    </source>
</evidence>
<evidence type="ECO:0000313" key="1">
    <source>
        <dbReference type="EMBL" id="CAG4989700.1"/>
    </source>
</evidence>
<proteinExistence type="predicted"/>
<protein>
    <submittedName>
        <fullName evidence="1">Uncharacterized protein</fullName>
    </submittedName>
</protein>